<accession>A0A4Y7NID3</accession>
<evidence type="ECO:0000256" key="4">
    <source>
        <dbReference type="ARBA" id="ARBA00022605"/>
    </source>
</evidence>
<keyword evidence="5 11" id="KW-0808">Transferase</keyword>
<comment type="catalytic activity">
    <reaction evidence="11">
        <text>L-valine + 2-oxoglutarate = 3-methyl-2-oxobutanoate + L-glutamate</text>
        <dbReference type="Rhea" id="RHEA:24813"/>
        <dbReference type="ChEBI" id="CHEBI:11851"/>
        <dbReference type="ChEBI" id="CHEBI:16810"/>
        <dbReference type="ChEBI" id="CHEBI:29985"/>
        <dbReference type="ChEBI" id="CHEBI:57762"/>
        <dbReference type="EC" id="2.6.1.42"/>
    </reaction>
</comment>
<reference evidence="12" key="1">
    <citation type="submission" date="2018-08" db="EMBL/GenBank/DDBJ databases">
        <authorList>
            <person name="Cornetti L."/>
        </authorList>
    </citation>
    <scope>NUCLEOTIDE SEQUENCE</scope>
    <source>
        <strain evidence="12">CH-H-2</strain>
    </source>
</reference>
<evidence type="ECO:0000313" key="12">
    <source>
        <dbReference type="EMBL" id="SVE92357.1"/>
    </source>
</evidence>
<dbReference type="FunFam" id="3.20.10.10:FF:000004">
    <property type="entry name" value="Branched-chain-amino-acid aminotransferase"/>
    <property type="match status" value="1"/>
</dbReference>
<evidence type="ECO:0000256" key="1">
    <source>
        <dbReference type="ARBA" id="ARBA00001933"/>
    </source>
</evidence>
<dbReference type="GO" id="GO:0005739">
    <property type="term" value="C:mitochondrion"/>
    <property type="evidence" value="ECO:0007669"/>
    <property type="project" value="TreeGrafter"/>
</dbReference>
<evidence type="ECO:0000256" key="8">
    <source>
        <dbReference type="PIRSR" id="PIRSR006468-1"/>
    </source>
</evidence>
<evidence type="ECO:0000256" key="10">
    <source>
        <dbReference type="RuleBase" id="RU004516"/>
    </source>
</evidence>
<dbReference type="NCBIfam" id="TIGR01123">
    <property type="entry name" value="ilvE_II"/>
    <property type="match status" value="1"/>
</dbReference>
<dbReference type="PROSITE" id="PS00770">
    <property type="entry name" value="AA_TRANSFER_CLASS_4"/>
    <property type="match status" value="1"/>
</dbReference>
<sequence>MEDRYSDLEVKTCTPDQLHPKPDTSSLVFGKYFTDHMLEVPWNSQKGWMKPVISPIHDLQIHPAAKVLHYAIELFEGMKAYRGEDGRIRLFRPDRNMARMLNTAKRASLPAFDADEMIKCIKKLVQIDKEWIPHSTTSSLYIRPTFIATDPSLGVASPNQALLYVILCPVGPYFTSGLKPISLMADPQYVRSWPGGCGALKMGANYAPTIFIQKKSELLGHQQVLWLYGSDHQLTEVGTMNIFVFMKNKNGEKELVTPPLDGLILPGVTRLSLLELAREWKEFNVVERTITMKEVIQAHEEERLLEIFGAGTACVVCPVASISYQGHEYTIPSTESSLSQRFYKAMGDIHYGRLQHRWAVEVD</sequence>
<evidence type="ECO:0000256" key="11">
    <source>
        <dbReference type="RuleBase" id="RU004517"/>
    </source>
</evidence>
<dbReference type="GO" id="GO:0052655">
    <property type="term" value="F:L-valine-2-oxoglutarate transaminase activity"/>
    <property type="evidence" value="ECO:0007669"/>
    <property type="project" value="RHEA"/>
</dbReference>
<dbReference type="GO" id="GO:0052654">
    <property type="term" value="F:L-leucine-2-oxoglutarate transaminase activity"/>
    <property type="evidence" value="ECO:0007669"/>
    <property type="project" value="RHEA"/>
</dbReference>
<comment type="cofactor">
    <cofactor evidence="1 10">
        <name>pyridoxal 5'-phosphate</name>
        <dbReference type="ChEBI" id="CHEBI:597326"/>
    </cofactor>
</comment>
<dbReference type="CDD" id="cd01557">
    <property type="entry name" value="BCAT_beta_family"/>
    <property type="match status" value="1"/>
</dbReference>
<dbReference type="InterPro" id="IPR018300">
    <property type="entry name" value="Aminotrans_IV_CS"/>
</dbReference>
<evidence type="ECO:0000256" key="3">
    <source>
        <dbReference type="ARBA" id="ARBA00022576"/>
    </source>
</evidence>
<dbReference type="GO" id="GO:0009098">
    <property type="term" value="P:L-leucine biosynthetic process"/>
    <property type="evidence" value="ECO:0007669"/>
    <property type="project" value="TreeGrafter"/>
</dbReference>
<evidence type="ECO:0000256" key="2">
    <source>
        <dbReference type="ARBA" id="ARBA00009320"/>
    </source>
</evidence>
<dbReference type="InterPro" id="IPR001544">
    <property type="entry name" value="Aminotrans_IV"/>
</dbReference>
<dbReference type="EC" id="2.6.1.42" evidence="11"/>
<keyword evidence="3 11" id="KW-0032">Aminotransferase</keyword>
<dbReference type="EMBL" id="LR022738">
    <property type="protein sequence ID" value="SVE92357.1"/>
    <property type="molecule type" value="mRNA"/>
</dbReference>
<dbReference type="FunFam" id="3.30.470.10:FF:000002">
    <property type="entry name" value="Branched-chain-amino-acid aminotransferase"/>
    <property type="match status" value="1"/>
</dbReference>
<dbReference type="PANTHER" id="PTHR11825:SF44">
    <property type="entry name" value="BRANCHED-CHAIN-AMINO-ACID AMINOTRANSFERASE"/>
    <property type="match status" value="1"/>
</dbReference>
<name>A0A4Y7NID3_9CRUS</name>
<dbReference type="PIRSF" id="PIRSF006468">
    <property type="entry name" value="BCAT1"/>
    <property type="match status" value="1"/>
</dbReference>
<dbReference type="SUPFAM" id="SSF56752">
    <property type="entry name" value="D-aminoacid aminotransferase-like PLP-dependent enzymes"/>
    <property type="match status" value="1"/>
</dbReference>
<dbReference type="InterPro" id="IPR043131">
    <property type="entry name" value="BCAT-like_N"/>
</dbReference>
<dbReference type="InterPro" id="IPR005786">
    <property type="entry name" value="B_amino_transII"/>
</dbReference>
<dbReference type="GO" id="GO:0052656">
    <property type="term" value="F:L-isoleucine-2-oxoglutarate transaminase activity"/>
    <property type="evidence" value="ECO:0007669"/>
    <property type="project" value="RHEA"/>
</dbReference>
<dbReference type="Gene3D" id="3.20.10.10">
    <property type="entry name" value="D-amino Acid Aminotransferase, subunit A, domain 2"/>
    <property type="match status" value="1"/>
</dbReference>
<keyword evidence="6 10" id="KW-0663">Pyridoxal phosphate</keyword>
<dbReference type="AlphaFoldDB" id="A0A4Y7NID3"/>
<dbReference type="NCBIfam" id="NF009897">
    <property type="entry name" value="PRK13357.1"/>
    <property type="match status" value="1"/>
</dbReference>
<comment type="catalytic activity">
    <reaction evidence="11">
        <text>L-leucine + 2-oxoglutarate = 4-methyl-2-oxopentanoate + L-glutamate</text>
        <dbReference type="Rhea" id="RHEA:18321"/>
        <dbReference type="ChEBI" id="CHEBI:16810"/>
        <dbReference type="ChEBI" id="CHEBI:17865"/>
        <dbReference type="ChEBI" id="CHEBI:29985"/>
        <dbReference type="ChEBI" id="CHEBI:57427"/>
        <dbReference type="EC" id="2.6.1.42"/>
    </reaction>
</comment>
<protein>
    <recommendedName>
        <fullName evidence="11">Branched-chain-amino-acid aminotransferase</fullName>
        <ecNumber evidence="11">2.6.1.42</ecNumber>
    </recommendedName>
</protein>
<comment type="similarity">
    <text evidence="2 9">Belongs to the class-IV pyridoxal-phosphate-dependent aminotransferase family.</text>
</comment>
<evidence type="ECO:0000256" key="5">
    <source>
        <dbReference type="ARBA" id="ARBA00022679"/>
    </source>
</evidence>
<proteinExistence type="evidence at transcript level"/>
<comment type="catalytic activity">
    <reaction evidence="11">
        <text>L-isoleucine + 2-oxoglutarate = (S)-3-methyl-2-oxopentanoate + L-glutamate</text>
        <dbReference type="Rhea" id="RHEA:24801"/>
        <dbReference type="ChEBI" id="CHEBI:16810"/>
        <dbReference type="ChEBI" id="CHEBI:29985"/>
        <dbReference type="ChEBI" id="CHEBI:35146"/>
        <dbReference type="ChEBI" id="CHEBI:58045"/>
        <dbReference type="EC" id="2.6.1.42"/>
    </reaction>
</comment>
<evidence type="ECO:0000256" key="9">
    <source>
        <dbReference type="RuleBase" id="RU004106"/>
    </source>
</evidence>
<evidence type="ECO:0000256" key="7">
    <source>
        <dbReference type="ARBA" id="ARBA00023304"/>
    </source>
</evidence>
<dbReference type="GO" id="GO:0009099">
    <property type="term" value="P:L-valine biosynthetic process"/>
    <property type="evidence" value="ECO:0007669"/>
    <property type="project" value="TreeGrafter"/>
</dbReference>
<dbReference type="PANTHER" id="PTHR11825">
    <property type="entry name" value="SUBGROUP IIII AMINOTRANSFERASE"/>
    <property type="match status" value="1"/>
</dbReference>
<dbReference type="InterPro" id="IPR043132">
    <property type="entry name" value="BCAT-like_C"/>
</dbReference>
<evidence type="ECO:0000256" key="6">
    <source>
        <dbReference type="ARBA" id="ARBA00022898"/>
    </source>
</evidence>
<keyword evidence="4 11" id="KW-0028">Amino-acid biosynthesis</keyword>
<keyword evidence="7 11" id="KW-0100">Branched-chain amino acid biosynthesis</keyword>
<dbReference type="InterPro" id="IPR033939">
    <property type="entry name" value="BCAT_family"/>
</dbReference>
<dbReference type="InterPro" id="IPR036038">
    <property type="entry name" value="Aminotransferase-like"/>
</dbReference>
<dbReference type="Pfam" id="PF01063">
    <property type="entry name" value="Aminotran_4"/>
    <property type="match status" value="1"/>
</dbReference>
<gene>
    <name evidence="12" type="primary">EOG090X051P</name>
</gene>
<organism evidence="12">
    <name type="scientific">Megafenestra aurita</name>
    <dbReference type="NCBI Taxonomy" id="2291010"/>
    <lineage>
        <taxon>Eukaryota</taxon>
        <taxon>Metazoa</taxon>
        <taxon>Ecdysozoa</taxon>
        <taxon>Arthropoda</taxon>
        <taxon>Crustacea</taxon>
        <taxon>Branchiopoda</taxon>
        <taxon>Diplostraca</taxon>
        <taxon>Cladocera</taxon>
        <taxon>Anomopoda</taxon>
        <taxon>Daphniidae</taxon>
        <taxon>Megafenestra</taxon>
    </lineage>
</organism>
<feature type="modified residue" description="N6-(pyridoxal phosphate)lysine" evidence="8">
    <location>
        <position position="201"/>
    </location>
</feature>
<dbReference type="Gene3D" id="3.30.470.10">
    <property type="match status" value="1"/>
</dbReference>